<dbReference type="EMBL" id="JBHFFA010000003">
    <property type="protein sequence ID" value="KAL2634593.1"/>
    <property type="molecule type" value="Genomic_DNA"/>
</dbReference>
<proteinExistence type="predicted"/>
<evidence type="ECO:0000313" key="2">
    <source>
        <dbReference type="Proteomes" id="UP001605036"/>
    </source>
</evidence>
<protein>
    <submittedName>
        <fullName evidence="1">Uncharacterized protein</fullName>
    </submittedName>
</protein>
<accession>A0ABD1YV10</accession>
<dbReference type="AlphaFoldDB" id="A0ABD1YV10"/>
<organism evidence="1 2">
    <name type="scientific">Riccia fluitans</name>
    <dbReference type="NCBI Taxonomy" id="41844"/>
    <lineage>
        <taxon>Eukaryota</taxon>
        <taxon>Viridiplantae</taxon>
        <taxon>Streptophyta</taxon>
        <taxon>Embryophyta</taxon>
        <taxon>Marchantiophyta</taxon>
        <taxon>Marchantiopsida</taxon>
        <taxon>Marchantiidae</taxon>
        <taxon>Marchantiales</taxon>
        <taxon>Ricciaceae</taxon>
        <taxon>Riccia</taxon>
    </lineage>
</organism>
<name>A0ABD1YV10_9MARC</name>
<gene>
    <name evidence="1" type="ORF">R1flu_006072</name>
</gene>
<sequence length="119" mass="13488">MNLSVYSTFYYNLHQSTHLRKPRLKTLERLTVRFCFIISRCAIKETVQLDAGALWSLFVGVDGTSNFFLNLTVGGRENCPRVEVCVQAREPHSQLLMLKGTSPSVVKPPLISSFVYIHV</sequence>
<dbReference type="Proteomes" id="UP001605036">
    <property type="component" value="Unassembled WGS sequence"/>
</dbReference>
<evidence type="ECO:0000313" key="1">
    <source>
        <dbReference type="EMBL" id="KAL2634593.1"/>
    </source>
</evidence>
<reference evidence="1 2" key="1">
    <citation type="submission" date="2024-09" db="EMBL/GenBank/DDBJ databases">
        <title>Chromosome-scale assembly of Riccia fluitans.</title>
        <authorList>
            <person name="Paukszto L."/>
            <person name="Sawicki J."/>
            <person name="Karawczyk K."/>
            <person name="Piernik-Szablinska J."/>
            <person name="Szczecinska M."/>
            <person name="Mazdziarz M."/>
        </authorList>
    </citation>
    <scope>NUCLEOTIDE SEQUENCE [LARGE SCALE GENOMIC DNA]</scope>
    <source>
        <strain evidence="1">Rf_01</strain>
        <tissue evidence="1">Aerial parts of the thallus</tissue>
    </source>
</reference>
<comment type="caution">
    <text evidence="1">The sequence shown here is derived from an EMBL/GenBank/DDBJ whole genome shotgun (WGS) entry which is preliminary data.</text>
</comment>
<keyword evidence="2" id="KW-1185">Reference proteome</keyword>